<proteinExistence type="predicted"/>
<evidence type="ECO:0000259" key="1">
    <source>
        <dbReference type="PROSITE" id="PS50042"/>
    </source>
</evidence>
<dbReference type="InterPro" id="IPR000595">
    <property type="entry name" value="cNMP-bd_dom"/>
</dbReference>
<name>A0A6N4SUI0_CYTH3</name>
<evidence type="ECO:0000313" key="2">
    <source>
        <dbReference type="EMBL" id="ABG60123.1"/>
    </source>
</evidence>
<dbReference type="SUPFAM" id="SSF51206">
    <property type="entry name" value="cAMP-binding domain-like"/>
    <property type="match status" value="1"/>
</dbReference>
<dbReference type="KEGG" id="chu:CHU_2876"/>
<dbReference type="InterPro" id="IPR018490">
    <property type="entry name" value="cNMP-bd_dom_sf"/>
</dbReference>
<dbReference type="AlphaFoldDB" id="A0A6N4SUI0"/>
<keyword evidence="3" id="KW-1185">Reference proteome</keyword>
<dbReference type="InterPro" id="IPR014710">
    <property type="entry name" value="RmlC-like_jellyroll"/>
</dbReference>
<protein>
    <submittedName>
        <fullName evidence="2">Cyclic nucleotide binding regulatory protein</fullName>
    </submittedName>
</protein>
<evidence type="ECO:0000313" key="3">
    <source>
        <dbReference type="Proteomes" id="UP000001822"/>
    </source>
</evidence>
<organism evidence="2 3">
    <name type="scientific">Cytophaga hutchinsonii (strain ATCC 33406 / DSM 1761 / CIP 103989 / NBRC 15051 / NCIMB 9469 / D465)</name>
    <dbReference type="NCBI Taxonomy" id="269798"/>
    <lineage>
        <taxon>Bacteria</taxon>
        <taxon>Pseudomonadati</taxon>
        <taxon>Bacteroidota</taxon>
        <taxon>Cytophagia</taxon>
        <taxon>Cytophagales</taxon>
        <taxon>Cytophagaceae</taxon>
        <taxon>Cytophaga</taxon>
    </lineage>
</organism>
<dbReference type="Gene3D" id="2.60.120.10">
    <property type="entry name" value="Jelly Rolls"/>
    <property type="match status" value="1"/>
</dbReference>
<dbReference type="EMBL" id="CP000383">
    <property type="protein sequence ID" value="ABG60123.1"/>
    <property type="molecule type" value="Genomic_DNA"/>
</dbReference>
<dbReference type="PROSITE" id="PS50042">
    <property type="entry name" value="CNMP_BINDING_3"/>
    <property type="match status" value="1"/>
</dbReference>
<feature type="domain" description="Cyclic nucleotide-binding" evidence="1">
    <location>
        <begin position="23"/>
        <end position="125"/>
    </location>
</feature>
<dbReference type="Proteomes" id="UP000001822">
    <property type="component" value="Chromosome"/>
</dbReference>
<gene>
    <name evidence="2" type="ordered locus">CHU_2876</name>
</gene>
<reference evidence="2 3" key="1">
    <citation type="journal article" date="2007" name="Appl. Environ. Microbiol.">
        <title>Genome sequence of the cellulolytic gliding bacterium Cytophaga hutchinsonii.</title>
        <authorList>
            <person name="Xie G."/>
            <person name="Bruce D.C."/>
            <person name="Challacombe J.F."/>
            <person name="Chertkov O."/>
            <person name="Detter J.C."/>
            <person name="Gilna P."/>
            <person name="Han C.S."/>
            <person name="Lucas S."/>
            <person name="Misra M."/>
            <person name="Myers G.L."/>
            <person name="Richardson P."/>
            <person name="Tapia R."/>
            <person name="Thayer N."/>
            <person name="Thompson L.S."/>
            <person name="Brettin T.S."/>
            <person name="Henrissat B."/>
            <person name="Wilson D.B."/>
            <person name="McBride M.J."/>
        </authorList>
    </citation>
    <scope>NUCLEOTIDE SEQUENCE [LARGE SCALE GENOMIC DNA]</scope>
    <source>
        <strain evidence="3">ATCC 33406 / DSM 1761 / CIP 103989 / NBRC 15051 / NCIMB 9469 / D465</strain>
    </source>
</reference>
<dbReference type="Pfam" id="PF00027">
    <property type="entry name" value="cNMP_binding"/>
    <property type="match status" value="1"/>
</dbReference>
<accession>A0A6N4SUI0</accession>
<sequence length="202" mass="23971">MNRCIDKMSAEEQINQFKKFCAAIISFDEEEWQAMEKCLRIKFLSKDDYFLRQGKTCSRMGFVCKGYTRLFFLIDGEEHTKDFCFENTFTGSLASFLVRKPAAFNVVAMEDTYMLTIEYNALMELYKNYMCWNTFGRIVVEQFAIRKENREVTFLLNTPEKRYEEVSDQYPHLLQRAPLKMIASYLNMTPETLSRIRSKKTK</sequence>